<dbReference type="SUPFAM" id="SSF46785">
    <property type="entry name" value="Winged helix' DNA-binding domain"/>
    <property type="match status" value="1"/>
</dbReference>
<name>A0ABD5NMS0_9EURY</name>
<dbReference type="Pfam" id="PF12840">
    <property type="entry name" value="HTH_20"/>
    <property type="match status" value="1"/>
</dbReference>
<dbReference type="InterPro" id="IPR036390">
    <property type="entry name" value="WH_DNA-bd_sf"/>
</dbReference>
<dbReference type="InterPro" id="IPR036388">
    <property type="entry name" value="WH-like_DNA-bd_sf"/>
</dbReference>
<feature type="compositionally biased region" description="Basic and acidic residues" evidence="1">
    <location>
        <begin position="10"/>
        <end position="23"/>
    </location>
</feature>
<protein>
    <submittedName>
        <fullName evidence="2">Helix-turn-helix domain-containing protein</fullName>
    </submittedName>
</protein>
<evidence type="ECO:0000313" key="3">
    <source>
        <dbReference type="Proteomes" id="UP001595846"/>
    </source>
</evidence>
<evidence type="ECO:0000313" key="2">
    <source>
        <dbReference type="EMBL" id="MFC3958303.1"/>
    </source>
</evidence>
<dbReference type="GeneID" id="73904081"/>
<dbReference type="InterPro" id="IPR011991">
    <property type="entry name" value="ArsR-like_HTH"/>
</dbReference>
<dbReference type="RefSeq" id="WP_256531349.1">
    <property type="nucleotide sequence ID" value="NZ_CP101824.1"/>
</dbReference>
<organism evidence="2 3">
    <name type="scientific">Halovivax cerinus</name>
    <dbReference type="NCBI Taxonomy" id="1487865"/>
    <lineage>
        <taxon>Archaea</taxon>
        <taxon>Methanobacteriati</taxon>
        <taxon>Methanobacteriota</taxon>
        <taxon>Stenosarchaea group</taxon>
        <taxon>Halobacteria</taxon>
        <taxon>Halobacteriales</taxon>
        <taxon>Natrialbaceae</taxon>
        <taxon>Halovivax</taxon>
    </lineage>
</organism>
<accession>A0ABD5NMS0</accession>
<dbReference type="CDD" id="cd00090">
    <property type="entry name" value="HTH_ARSR"/>
    <property type="match status" value="1"/>
</dbReference>
<dbReference type="AlphaFoldDB" id="A0ABD5NMS0"/>
<evidence type="ECO:0000256" key="1">
    <source>
        <dbReference type="SAM" id="MobiDB-lite"/>
    </source>
</evidence>
<dbReference type="Gene3D" id="1.10.10.10">
    <property type="entry name" value="Winged helix-like DNA-binding domain superfamily/Winged helix DNA-binding domain"/>
    <property type="match status" value="1"/>
</dbReference>
<sequence>MSSESTTSERAPRTTHRAEDAAEHLDVLGNQCSRTILYATQDGPKTAKELTDRTDCSSATVYRRINDLLENDLVEECIRFERGGSHTTAYRSLVEGLDVRFDQDGIRVEIVEQPS</sequence>
<feature type="region of interest" description="Disordered" evidence="1">
    <location>
        <begin position="1"/>
        <end position="23"/>
    </location>
</feature>
<proteinExistence type="predicted"/>
<dbReference type="Proteomes" id="UP001595846">
    <property type="component" value="Unassembled WGS sequence"/>
</dbReference>
<keyword evidence="3" id="KW-1185">Reference proteome</keyword>
<comment type="caution">
    <text evidence="2">The sequence shown here is derived from an EMBL/GenBank/DDBJ whole genome shotgun (WGS) entry which is preliminary data.</text>
</comment>
<dbReference type="EMBL" id="JBHSAQ010000003">
    <property type="protein sequence ID" value="MFC3958303.1"/>
    <property type="molecule type" value="Genomic_DNA"/>
</dbReference>
<gene>
    <name evidence="2" type="ORF">ACFOUR_07965</name>
</gene>
<reference evidence="2 3" key="1">
    <citation type="journal article" date="2019" name="Int. J. Syst. Evol. Microbiol.">
        <title>The Global Catalogue of Microorganisms (GCM) 10K type strain sequencing project: providing services to taxonomists for standard genome sequencing and annotation.</title>
        <authorList>
            <consortium name="The Broad Institute Genomics Platform"/>
            <consortium name="The Broad Institute Genome Sequencing Center for Infectious Disease"/>
            <person name="Wu L."/>
            <person name="Ma J."/>
        </authorList>
    </citation>
    <scope>NUCLEOTIDE SEQUENCE [LARGE SCALE GENOMIC DNA]</scope>
    <source>
        <strain evidence="2 3">IBRC-M 10256</strain>
    </source>
</reference>